<dbReference type="Pfam" id="PF01933">
    <property type="entry name" value="CofD"/>
    <property type="match status" value="1"/>
</dbReference>
<evidence type="ECO:0000256" key="2">
    <source>
        <dbReference type="HAMAP-Rule" id="MF_00973"/>
    </source>
</evidence>
<keyword evidence="1 2" id="KW-0963">Cytoplasm</keyword>
<dbReference type="NCBIfam" id="TIGR01826">
    <property type="entry name" value="CofD_related"/>
    <property type="match status" value="1"/>
</dbReference>
<comment type="caution">
    <text evidence="3">The sequence shown here is derived from an EMBL/GenBank/DDBJ whole genome shotgun (WGS) entry which is preliminary data.</text>
</comment>
<dbReference type="PANTHER" id="PTHR30135">
    <property type="entry name" value="UNCHARACTERIZED PROTEIN YVCK-RELATED"/>
    <property type="match status" value="1"/>
</dbReference>
<dbReference type="GO" id="GO:0043743">
    <property type="term" value="F:LPPG:FO 2-phospho-L-lactate transferase activity"/>
    <property type="evidence" value="ECO:0007669"/>
    <property type="project" value="InterPro"/>
</dbReference>
<proteinExistence type="inferred from homology"/>
<dbReference type="CDD" id="cd07187">
    <property type="entry name" value="YvcK_like"/>
    <property type="match status" value="1"/>
</dbReference>
<dbReference type="InterPro" id="IPR002882">
    <property type="entry name" value="CofD"/>
</dbReference>
<dbReference type="GO" id="GO:0008360">
    <property type="term" value="P:regulation of cell shape"/>
    <property type="evidence" value="ECO:0007669"/>
    <property type="project" value="UniProtKB-UniRule"/>
</dbReference>
<protein>
    <recommendedName>
        <fullName evidence="2">Putative gluconeogenesis factor</fullName>
    </recommendedName>
</protein>
<sequence length="334" mass="36434">MKDRPIAQRIVCIGGGTGTFVALRGLKDYPYHLSAIVTMADSGGSNKRIRDEFGLLPTSDIRQCFVALSDENGGVGLLRKLFMYRFEKGNGISGMTFGNLFMAALSDILGSQAEAIRQTRKVLRIKGTVIPVSFTDTNLFAEYENGHIVTEEHLIDEPPHDGKLHITKVYLQPEAQANPEALDAIKRADMIVLGPGDLYTSLIPNLLVTDISSALASSKATKVYILNLMTKWGQTYNFTAADHVAVLEKYVGKTLDAIVVNTAPLHKSALAAYAKQHELPVIDNLTNSYYRVIRAPVASSGVTTKIKSDTLVRSLIRHDSELLARALISVTSTS</sequence>
<dbReference type="GO" id="GO:0005737">
    <property type="term" value="C:cytoplasm"/>
    <property type="evidence" value="ECO:0007669"/>
    <property type="project" value="UniProtKB-SubCell"/>
</dbReference>
<comment type="function">
    <text evidence="2">Required for morphogenesis under gluconeogenic growth conditions.</text>
</comment>
<reference evidence="3 4" key="1">
    <citation type="journal article" date="2016" name="Nat. Commun.">
        <title>Thousands of microbial genomes shed light on interconnected biogeochemical processes in an aquifer system.</title>
        <authorList>
            <person name="Anantharaman K."/>
            <person name="Brown C.T."/>
            <person name="Hug L.A."/>
            <person name="Sharon I."/>
            <person name="Castelle C.J."/>
            <person name="Probst A.J."/>
            <person name="Thomas B.C."/>
            <person name="Singh A."/>
            <person name="Wilkins M.J."/>
            <person name="Karaoz U."/>
            <person name="Brodie E.L."/>
            <person name="Williams K.H."/>
            <person name="Hubbard S.S."/>
            <person name="Banfield J.F."/>
        </authorList>
    </citation>
    <scope>NUCLEOTIDE SEQUENCE [LARGE SCALE GENOMIC DNA]</scope>
</reference>
<evidence type="ECO:0000256" key="1">
    <source>
        <dbReference type="ARBA" id="ARBA00022490"/>
    </source>
</evidence>
<dbReference type="HAMAP" id="MF_00973">
    <property type="entry name" value="Gluconeogen_factor"/>
    <property type="match status" value="1"/>
</dbReference>
<organism evidence="3 4">
    <name type="scientific">Candidatus Gottesmanbacteria bacterium RIFCSPHIGHO2_01_FULL_46_14</name>
    <dbReference type="NCBI Taxonomy" id="1798380"/>
    <lineage>
        <taxon>Bacteria</taxon>
        <taxon>Candidatus Gottesmaniibacteriota</taxon>
    </lineage>
</organism>
<comment type="similarity">
    <text evidence="2">Belongs to the gluconeogenesis factor family.</text>
</comment>
<dbReference type="PANTHER" id="PTHR30135:SF3">
    <property type="entry name" value="GLUCONEOGENESIS FACTOR-RELATED"/>
    <property type="match status" value="1"/>
</dbReference>
<evidence type="ECO:0000313" key="4">
    <source>
        <dbReference type="Proteomes" id="UP000177416"/>
    </source>
</evidence>
<dbReference type="InterPro" id="IPR038136">
    <property type="entry name" value="CofD-like_dom_sf"/>
</dbReference>
<dbReference type="SUPFAM" id="SSF142338">
    <property type="entry name" value="CofD-like"/>
    <property type="match status" value="1"/>
</dbReference>
<name>A0A1F5ZNI2_9BACT</name>
<dbReference type="EMBL" id="MFJJ01000029">
    <property type="protein sequence ID" value="OGG13884.1"/>
    <property type="molecule type" value="Genomic_DNA"/>
</dbReference>
<gene>
    <name evidence="3" type="ORF">A2875_05240</name>
</gene>
<dbReference type="Proteomes" id="UP000177416">
    <property type="component" value="Unassembled WGS sequence"/>
</dbReference>
<accession>A0A1F5ZNI2</accession>
<dbReference type="Gene3D" id="3.40.50.10680">
    <property type="entry name" value="CofD-like domains"/>
    <property type="match status" value="1"/>
</dbReference>
<dbReference type="AlphaFoldDB" id="A0A1F5ZNI2"/>
<evidence type="ECO:0000313" key="3">
    <source>
        <dbReference type="EMBL" id="OGG13884.1"/>
    </source>
</evidence>
<comment type="subcellular location">
    <subcellularLocation>
        <location evidence="2">Cytoplasm</location>
    </subcellularLocation>
</comment>
<dbReference type="InterPro" id="IPR010119">
    <property type="entry name" value="Gluconeogen_factor"/>
</dbReference>